<protein>
    <recommendedName>
        <fullName evidence="2">VanZ-like domain-containing protein</fullName>
    </recommendedName>
</protein>
<proteinExistence type="predicted"/>
<sequence>MIYTAALVLVTLIDLEDIPSLGSSLDDKIYHLLAYVVLAFLWMSYARAFKSKEITAIIFIALLLFGVFLELVQHQINANRTYDIIDLLSNCLGVALGTFIARILNVFKLNIFKALLFLFFIN</sequence>
<name>A0A265V0Q3_9FLAO</name>
<keyword evidence="1" id="KW-0472">Membrane</keyword>
<feature type="domain" description="VanZ-like" evidence="2">
    <location>
        <begin position="29"/>
        <end position="104"/>
    </location>
</feature>
<dbReference type="EMBL" id="NGJN01000001">
    <property type="protein sequence ID" value="OZV71129.1"/>
    <property type="molecule type" value="Genomic_DNA"/>
</dbReference>
<dbReference type="Proteomes" id="UP000216840">
    <property type="component" value="Unassembled WGS sequence"/>
</dbReference>
<dbReference type="NCBIfam" id="NF037970">
    <property type="entry name" value="vanZ_1"/>
    <property type="match status" value="1"/>
</dbReference>
<evidence type="ECO:0000313" key="4">
    <source>
        <dbReference type="Proteomes" id="UP000216840"/>
    </source>
</evidence>
<evidence type="ECO:0000259" key="2">
    <source>
        <dbReference type="Pfam" id="PF04892"/>
    </source>
</evidence>
<keyword evidence="1" id="KW-1133">Transmembrane helix</keyword>
<evidence type="ECO:0000256" key="1">
    <source>
        <dbReference type="SAM" id="Phobius"/>
    </source>
</evidence>
<organism evidence="3 4">
    <name type="scientific">Winogradskyella aurantia</name>
    <dbReference type="NCBI Taxonomy" id="1915063"/>
    <lineage>
        <taxon>Bacteria</taxon>
        <taxon>Pseudomonadati</taxon>
        <taxon>Bacteroidota</taxon>
        <taxon>Flavobacteriia</taxon>
        <taxon>Flavobacteriales</taxon>
        <taxon>Flavobacteriaceae</taxon>
        <taxon>Winogradskyella</taxon>
    </lineage>
</organism>
<keyword evidence="4" id="KW-1185">Reference proteome</keyword>
<dbReference type="InterPro" id="IPR006976">
    <property type="entry name" value="VanZ-like"/>
</dbReference>
<dbReference type="PANTHER" id="PTHR28008:SF1">
    <property type="entry name" value="DOMAIN PROTEIN, PUTATIVE (AFU_ORTHOLOGUE AFUA_3G10980)-RELATED"/>
    <property type="match status" value="1"/>
</dbReference>
<feature type="transmembrane region" description="Helical" evidence="1">
    <location>
        <begin position="29"/>
        <end position="47"/>
    </location>
</feature>
<feature type="transmembrane region" description="Helical" evidence="1">
    <location>
        <begin position="54"/>
        <end position="72"/>
    </location>
</feature>
<keyword evidence="1" id="KW-0812">Transmembrane</keyword>
<gene>
    <name evidence="3" type="ORF">CA834_03170</name>
</gene>
<evidence type="ECO:0000313" key="3">
    <source>
        <dbReference type="EMBL" id="OZV71129.1"/>
    </source>
</evidence>
<dbReference type="AlphaFoldDB" id="A0A265V0Q3"/>
<reference evidence="3 4" key="1">
    <citation type="submission" date="2017-05" db="EMBL/GenBank/DDBJ databases">
        <title>The draft genome sequence of Idiomarina salinarum WNB302.</title>
        <authorList>
            <person name="Sun Y."/>
            <person name="Chen B."/>
            <person name="Du Z."/>
        </authorList>
    </citation>
    <scope>NUCLEOTIDE SEQUENCE [LARGE SCALE GENOMIC DNA]</scope>
    <source>
        <strain evidence="3 4">WNB302</strain>
    </source>
</reference>
<dbReference type="Pfam" id="PF04892">
    <property type="entry name" value="VanZ"/>
    <property type="match status" value="1"/>
</dbReference>
<accession>A0A265V0Q3</accession>
<comment type="caution">
    <text evidence="3">The sequence shown here is derived from an EMBL/GenBank/DDBJ whole genome shotgun (WGS) entry which is preliminary data.</text>
</comment>
<dbReference type="PANTHER" id="PTHR28008">
    <property type="entry name" value="DOMAIN PROTEIN, PUTATIVE (AFU_ORTHOLOGUE AFUA_3G10980)-RELATED"/>
    <property type="match status" value="1"/>
</dbReference>